<evidence type="ECO:0000259" key="16">
    <source>
        <dbReference type="Pfam" id="PF00905"/>
    </source>
</evidence>
<evidence type="ECO:0000256" key="15">
    <source>
        <dbReference type="SAM" id="MobiDB-lite"/>
    </source>
</evidence>
<dbReference type="SUPFAM" id="SSF56601">
    <property type="entry name" value="beta-lactamase/transpeptidase-like"/>
    <property type="match status" value="1"/>
</dbReference>
<comment type="subcellular location">
    <subcellularLocation>
        <location evidence="14">Cell inner membrane</location>
        <topology evidence="14">Single-pass membrane protein</topology>
    </subcellularLocation>
    <subcellularLocation>
        <location evidence="2">Cell membrane</location>
    </subcellularLocation>
    <subcellularLocation>
        <location evidence="1">Membrane</location>
        <topology evidence="1">Single-pass membrane protein</topology>
    </subcellularLocation>
</comment>
<dbReference type="InterPro" id="IPR005311">
    <property type="entry name" value="PBP_dimer"/>
</dbReference>
<evidence type="ECO:0000256" key="8">
    <source>
        <dbReference type="ARBA" id="ARBA00022801"/>
    </source>
</evidence>
<accession>A0A1A6DTU1</accession>
<feature type="domain" description="Penicillin-binding protein dimerisation" evidence="17">
    <location>
        <begin position="61"/>
        <end position="237"/>
    </location>
</feature>
<dbReference type="AlphaFoldDB" id="A0A1A6DTU1"/>
<keyword evidence="12 14" id="KW-0472">Membrane</keyword>
<comment type="caution">
    <text evidence="18">The sequence shown here is derived from an EMBL/GenBank/DDBJ whole genome shotgun (WGS) entry which is preliminary data.</text>
</comment>
<evidence type="ECO:0000313" key="19">
    <source>
        <dbReference type="Proteomes" id="UP000091969"/>
    </source>
</evidence>
<dbReference type="InterPro" id="IPR012338">
    <property type="entry name" value="Beta-lactam/transpept-like"/>
</dbReference>
<organism evidence="18 19">
    <name type="scientific">Tepidimonas fonticaldi</name>
    <dbReference type="NCBI Taxonomy" id="1101373"/>
    <lineage>
        <taxon>Bacteria</taxon>
        <taxon>Pseudomonadati</taxon>
        <taxon>Pseudomonadota</taxon>
        <taxon>Betaproteobacteria</taxon>
        <taxon>Burkholderiales</taxon>
        <taxon>Tepidimonas</taxon>
    </lineage>
</organism>
<evidence type="ECO:0000256" key="3">
    <source>
        <dbReference type="ARBA" id="ARBA00022475"/>
    </source>
</evidence>
<name>A0A1A6DTU1_9BURK</name>
<dbReference type="GO" id="GO:0071555">
    <property type="term" value="P:cell wall organization"/>
    <property type="evidence" value="ECO:0007669"/>
    <property type="project" value="UniProtKB-KW"/>
</dbReference>
<keyword evidence="3 14" id="KW-1003">Cell membrane</keyword>
<evidence type="ECO:0000256" key="1">
    <source>
        <dbReference type="ARBA" id="ARBA00004167"/>
    </source>
</evidence>
<sequence length="657" mass="72455">MTEYQDADIRIARFRWRAWVALAAVVGAFGLLALRAWHLQIREHERYAAQAEGNRTAVLPITPPRGRIVDRNGIVLAENLPVYALEIVPARTPDLDGTIERLSEWVSITPRDVQRFRRLLAESKRFDSIPLKTRLSEEEMARIAARLWMLPGVEIQARQLRRYPLGPTAAHVLGYIGRISQRDREAMDDWPEDKVANYRGSTHIGKLGVELAQEDRLHGRTGFERVETSASGRAVRRLDVTPPQAGETVRLSIDVRLQHLIERLYGERRGALVALDTQTGEVLALVSMPSFDPNLFVDGIDVDNWRALNESLDRPLLNRALRGTYPPGSTYKPFMALAALELGLRTPQTAIHDPGYWMLGNHRFRSHGEHALGMVDLRRSIVLSSNVYYYTLAHEMGVQAIHDFMAPLGFGQLTGIDLPGEVRGILPSPAWKRATYRTPEQQRWHPGETISLGIGQGYNSFTMMQLATAMAALASGGTRQTPHVVLETLAPGPDGGVTSSRVQPPGRPLGYRPAHVQTVLDAMAAVTTEGTSARVFAGAPYRSGGKTGTAQAVTIGQREKYDARRLAEFQRDHSLYVAFAPAEAPRVALAAIVENAGFGATHAAPIARRVFDYLLLGLYPSEEDIAATQRGQSAAPIGVPRRIQDVPWPPADQGAAP</sequence>
<comment type="pathway">
    <text evidence="14">Cell wall biogenesis; peptidoglycan biosynthesis.</text>
</comment>
<keyword evidence="5 14" id="KW-0121">Carboxypeptidase</keyword>
<dbReference type="GO" id="GO:0008360">
    <property type="term" value="P:regulation of cell shape"/>
    <property type="evidence" value="ECO:0007669"/>
    <property type="project" value="UniProtKB-KW"/>
</dbReference>
<dbReference type="STRING" id="1101373.A9O67_09955"/>
<proteinExistence type="inferred from homology"/>
<dbReference type="PANTHER" id="PTHR30627:SF2">
    <property type="entry name" value="PEPTIDOGLYCAN D,D-TRANSPEPTIDASE MRDA"/>
    <property type="match status" value="1"/>
</dbReference>
<evidence type="ECO:0000256" key="9">
    <source>
        <dbReference type="ARBA" id="ARBA00022960"/>
    </source>
</evidence>
<evidence type="ECO:0000256" key="4">
    <source>
        <dbReference type="ARBA" id="ARBA00022519"/>
    </source>
</evidence>
<dbReference type="Pfam" id="PF03717">
    <property type="entry name" value="PBP_dimer"/>
    <property type="match status" value="1"/>
</dbReference>
<dbReference type="InterPro" id="IPR001460">
    <property type="entry name" value="PCN-bd_Tpept"/>
</dbReference>
<dbReference type="InterPro" id="IPR036138">
    <property type="entry name" value="PBP_dimer_sf"/>
</dbReference>
<dbReference type="Gene3D" id="3.40.710.10">
    <property type="entry name" value="DD-peptidase/beta-lactamase superfamily"/>
    <property type="match status" value="1"/>
</dbReference>
<keyword evidence="9 14" id="KW-0133">Cell shape</keyword>
<dbReference type="EC" id="3.4.16.4" evidence="14"/>
<evidence type="ECO:0000256" key="13">
    <source>
        <dbReference type="ARBA" id="ARBA00023316"/>
    </source>
</evidence>
<evidence type="ECO:0000256" key="6">
    <source>
        <dbReference type="ARBA" id="ARBA00022670"/>
    </source>
</evidence>
<keyword evidence="8 14" id="KW-0378">Hydrolase</keyword>
<evidence type="ECO:0000256" key="12">
    <source>
        <dbReference type="ARBA" id="ARBA00023136"/>
    </source>
</evidence>
<dbReference type="GO" id="GO:0009252">
    <property type="term" value="P:peptidoglycan biosynthetic process"/>
    <property type="evidence" value="ECO:0007669"/>
    <property type="project" value="UniProtKB-UniRule"/>
</dbReference>
<gene>
    <name evidence="14" type="primary">mrdA</name>
    <name evidence="18" type="ORF">A9O67_09955</name>
</gene>
<dbReference type="GO" id="GO:0005886">
    <property type="term" value="C:plasma membrane"/>
    <property type="evidence" value="ECO:0007669"/>
    <property type="project" value="UniProtKB-SubCell"/>
</dbReference>
<feature type="domain" description="Penicillin-binding protein transpeptidase" evidence="16">
    <location>
        <begin position="270"/>
        <end position="611"/>
    </location>
</feature>
<feature type="active site" description="Acyl-ester intermediate" evidence="14">
    <location>
        <position position="329"/>
    </location>
</feature>
<evidence type="ECO:0000313" key="18">
    <source>
        <dbReference type="EMBL" id="OBS30096.1"/>
    </source>
</evidence>
<keyword evidence="10 14" id="KW-0573">Peptidoglycan synthesis</keyword>
<dbReference type="GO" id="GO:0006508">
    <property type="term" value="P:proteolysis"/>
    <property type="evidence" value="ECO:0007669"/>
    <property type="project" value="UniProtKB-KW"/>
</dbReference>
<dbReference type="OrthoDB" id="9789078at2"/>
<evidence type="ECO:0000256" key="11">
    <source>
        <dbReference type="ARBA" id="ARBA00022989"/>
    </source>
</evidence>
<dbReference type="InterPro" id="IPR017790">
    <property type="entry name" value="Penicillin-binding_protein_2"/>
</dbReference>
<dbReference type="GO" id="GO:0071972">
    <property type="term" value="F:peptidoglycan L,D-transpeptidase activity"/>
    <property type="evidence" value="ECO:0007669"/>
    <property type="project" value="TreeGrafter"/>
</dbReference>
<evidence type="ECO:0000256" key="2">
    <source>
        <dbReference type="ARBA" id="ARBA00004236"/>
    </source>
</evidence>
<dbReference type="NCBIfam" id="TIGR03423">
    <property type="entry name" value="pbp2_mrdA"/>
    <property type="match status" value="1"/>
</dbReference>
<evidence type="ECO:0000259" key="17">
    <source>
        <dbReference type="Pfam" id="PF03717"/>
    </source>
</evidence>
<feature type="transmembrane region" description="Helical" evidence="14">
    <location>
        <begin position="18"/>
        <end position="37"/>
    </location>
</feature>
<dbReference type="HAMAP" id="MF_02081">
    <property type="entry name" value="MrdA_transpept"/>
    <property type="match status" value="1"/>
</dbReference>
<reference evidence="18 19" key="1">
    <citation type="submission" date="2016-06" db="EMBL/GenBank/DDBJ databases">
        <title>Genome sequence of Tepidimonas fonticaldi PL17.</title>
        <authorList>
            <person name="Pinnaka A.K."/>
        </authorList>
    </citation>
    <scope>NUCLEOTIDE SEQUENCE [LARGE SCALE GENOMIC DNA]</scope>
    <source>
        <strain evidence="18 19">PL17</strain>
    </source>
</reference>
<keyword evidence="4 14" id="KW-0997">Cell inner membrane</keyword>
<dbReference type="GO" id="GO:0009002">
    <property type="term" value="F:serine-type D-Ala-D-Ala carboxypeptidase activity"/>
    <property type="evidence" value="ECO:0007669"/>
    <property type="project" value="UniProtKB-UniRule"/>
</dbReference>
<evidence type="ECO:0000256" key="10">
    <source>
        <dbReference type="ARBA" id="ARBA00022984"/>
    </source>
</evidence>
<keyword evidence="6 14" id="KW-0645">Protease</keyword>
<keyword evidence="13 14" id="KW-0961">Cell wall biogenesis/degradation</keyword>
<evidence type="ECO:0000256" key="14">
    <source>
        <dbReference type="HAMAP-Rule" id="MF_02081"/>
    </source>
</evidence>
<comment type="catalytic activity">
    <reaction evidence="14">
        <text>Preferential cleavage: (Ac)2-L-Lys-D-Ala-|-D-Ala. Also transpeptidation of peptidyl-alanyl moieties that are N-acyl substituents of D-alanine.</text>
        <dbReference type="EC" id="3.4.16.4"/>
    </reaction>
</comment>
<keyword evidence="11 14" id="KW-1133">Transmembrane helix</keyword>
<keyword evidence="19" id="KW-1185">Reference proteome</keyword>
<dbReference type="Proteomes" id="UP000091969">
    <property type="component" value="Unassembled WGS sequence"/>
</dbReference>
<comment type="similarity">
    <text evidence="14">Belongs to the transpeptidase family. MrdA subfamily.</text>
</comment>
<dbReference type="Gene3D" id="3.90.1310.10">
    <property type="entry name" value="Penicillin-binding protein 2a (Domain 2)"/>
    <property type="match status" value="1"/>
</dbReference>
<dbReference type="PANTHER" id="PTHR30627">
    <property type="entry name" value="PEPTIDOGLYCAN D,D-TRANSPEPTIDASE"/>
    <property type="match status" value="1"/>
</dbReference>
<feature type="region of interest" description="Disordered" evidence="15">
    <location>
        <begin position="629"/>
        <end position="657"/>
    </location>
</feature>
<evidence type="ECO:0000256" key="7">
    <source>
        <dbReference type="ARBA" id="ARBA00022692"/>
    </source>
</evidence>
<evidence type="ECO:0000256" key="5">
    <source>
        <dbReference type="ARBA" id="ARBA00022645"/>
    </source>
</evidence>
<comment type="caution">
    <text evidence="14">Lacks conserved residue(s) required for the propagation of feature annotation.</text>
</comment>
<protein>
    <recommendedName>
        <fullName evidence="14">Peptidoglycan D,D-transpeptidase MrdA</fullName>
        <ecNumber evidence="14">3.4.16.4</ecNumber>
    </recommendedName>
    <alternativeName>
        <fullName evidence="14">Penicillin-binding protein 2</fullName>
        <shortName evidence="14">PBP-2</shortName>
    </alternativeName>
</protein>
<dbReference type="Gene3D" id="3.30.1390.30">
    <property type="entry name" value="Penicillin-binding protein 2a, domain 3"/>
    <property type="match status" value="1"/>
</dbReference>
<comment type="function">
    <text evidence="14">Catalyzes cross-linking of the peptidoglycan cell wall.</text>
</comment>
<dbReference type="EMBL" id="LZDH01000065">
    <property type="protein sequence ID" value="OBS30096.1"/>
    <property type="molecule type" value="Genomic_DNA"/>
</dbReference>
<dbReference type="GO" id="GO:0008658">
    <property type="term" value="F:penicillin binding"/>
    <property type="evidence" value="ECO:0007669"/>
    <property type="project" value="InterPro"/>
</dbReference>
<dbReference type="InterPro" id="IPR050515">
    <property type="entry name" value="Beta-lactam/transpept"/>
</dbReference>
<dbReference type="RefSeq" id="WP_068610589.1">
    <property type="nucleotide sequence ID" value="NZ_LZDH01000065.1"/>
</dbReference>
<dbReference type="SUPFAM" id="SSF56519">
    <property type="entry name" value="Penicillin binding protein dimerisation domain"/>
    <property type="match status" value="1"/>
</dbReference>
<keyword evidence="7 14" id="KW-0812">Transmembrane</keyword>
<dbReference type="Pfam" id="PF00905">
    <property type="entry name" value="Transpeptidase"/>
    <property type="match status" value="1"/>
</dbReference>